<proteinExistence type="predicted"/>
<protein>
    <submittedName>
        <fullName evidence="2">Uncharacterized protein</fullName>
    </submittedName>
</protein>
<name>A0A395T280_9HYPO</name>
<dbReference type="OrthoDB" id="5099653at2759"/>
<dbReference type="AlphaFoldDB" id="A0A395T280"/>
<feature type="region of interest" description="Disordered" evidence="1">
    <location>
        <begin position="245"/>
        <end position="271"/>
    </location>
</feature>
<organism evidence="2 3">
    <name type="scientific">Fusarium longipes</name>
    <dbReference type="NCBI Taxonomy" id="694270"/>
    <lineage>
        <taxon>Eukaryota</taxon>
        <taxon>Fungi</taxon>
        <taxon>Dikarya</taxon>
        <taxon>Ascomycota</taxon>
        <taxon>Pezizomycotina</taxon>
        <taxon>Sordariomycetes</taxon>
        <taxon>Hypocreomycetidae</taxon>
        <taxon>Hypocreales</taxon>
        <taxon>Nectriaceae</taxon>
        <taxon>Fusarium</taxon>
    </lineage>
</organism>
<keyword evidence="3" id="KW-1185">Reference proteome</keyword>
<accession>A0A395T280</accession>
<evidence type="ECO:0000313" key="3">
    <source>
        <dbReference type="Proteomes" id="UP000266234"/>
    </source>
</evidence>
<dbReference type="EMBL" id="PXOG01000070">
    <property type="protein sequence ID" value="RGP78325.1"/>
    <property type="molecule type" value="Genomic_DNA"/>
</dbReference>
<comment type="caution">
    <text evidence="2">The sequence shown here is derived from an EMBL/GenBank/DDBJ whole genome shotgun (WGS) entry which is preliminary data.</text>
</comment>
<sequence>MVGFVPDPVKTHLVVTHDRETLREIDHLMGQIVLAHKYFQRNIEAGNLDIPNCQSIKPRHLKWIRWGWNLHWDDMVWQREDRYQFPDSWIKEPGVLDKVLEEFDWYAGKLVSQKKGLSMMFWLGIDLTPEEMEKGMREWESEEKSGPLFGDLYRNPRDRLDKTPFVTYEKFKPVVPYKPTEEELADIERRRRESEACGTPSEQTARCFLFDRIEESPSARAALEKQAREDPKAAFHLELLKKKKAAAGKAENEQSRSRSEDGGVTLPEEEIDQEDAVRRLYTLTFREEHDVAFEIELPPTIHNICHVPVSSRCPQGILIDL</sequence>
<evidence type="ECO:0000313" key="2">
    <source>
        <dbReference type="EMBL" id="RGP78325.1"/>
    </source>
</evidence>
<evidence type="ECO:0000256" key="1">
    <source>
        <dbReference type="SAM" id="MobiDB-lite"/>
    </source>
</evidence>
<reference evidence="2 3" key="1">
    <citation type="journal article" date="2018" name="PLoS Pathog.">
        <title>Evolution of structural diversity of trichothecenes, a family of toxins produced by plant pathogenic and entomopathogenic fungi.</title>
        <authorList>
            <person name="Proctor R.H."/>
            <person name="McCormick S.P."/>
            <person name="Kim H.S."/>
            <person name="Cardoza R.E."/>
            <person name="Stanley A.M."/>
            <person name="Lindo L."/>
            <person name="Kelly A."/>
            <person name="Brown D.W."/>
            <person name="Lee T."/>
            <person name="Vaughan M.M."/>
            <person name="Alexander N.J."/>
            <person name="Busman M."/>
            <person name="Gutierrez S."/>
        </authorList>
    </citation>
    <scope>NUCLEOTIDE SEQUENCE [LARGE SCALE GENOMIC DNA]</scope>
    <source>
        <strain evidence="2 3">NRRL 20695</strain>
    </source>
</reference>
<gene>
    <name evidence="2" type="ORF">FLONG3_3461</name>
</gene>
<feature type="compositionally biased region" description="Basic and acidic residues" evidence="1">
    <location>
        <begin position="250"/>
        <end position="261"/>
    </location>
</feature>
<dbReference type="Proteomes" id="UP000266234">
    <property type="component" value="Unassembled WGS sequence"/>
</dbReference>